<sequence>MLPLSSLDVSWAYSRGASSVIERGDRIRPERNFRRAVQKMSWRPKMGTSFTVNDVGPTAALRRLLQYYEKREFQAAASFVKSLSHSTFRQVIDHVPIDLLVDALPASVAVLEALYAKVFLSDGLGQSVRALRPEAAVWHLVHFFARHDDDYSIPDNNTSFHRSCKKLLRVIAISQPGLRQTVRARRKSLARSLAGLGHHGLIGTSDQSLMNLHDAIKLELEKVSLLFKTALMKLDESSNKSPVSRSVSHGPPPSQLSHQRQLSLRQVEIQERLIKNKTILNAVEPALCKHTLDVFLAILRRRIELDKDVLLQFTRVKREAGDVPVNAIVAPILMRFAHGCESVLSFMADEEEVEERGDSSDGTDISGYHSDSDSAVIINRQRGRFNFLYNSKKRRNIRGERSVTSSSDSPENGFRIRPEHIDSTPIQTVKVNEDYSREVTSLRLEVEGLRCELLKGKQALVQAQEREQKMKDRLAEQAQRMLERGYKFENASLGDRRPSALIRCYGNLYTQARVDTLDALDAIPELRHADELKAKLLFSVVVLAFRSVQSSVREIQETMRRVLQMPQLGSKNPNADPSTQQVEWGISLYLKRTSQVYDVKKNVEDVCSQIWATLYDYPCLKVCHGLVSYIENCVKLAWALTNQIPSFVVEYETRLFRKDLHVRFHASNHESNHIDTYLWPALLEGDNGPCVHKGVVVT</sequence>
<dbReference type="GO" id="GO:0005741">
    <property type="term" value="C:mitochondrial outer membrane"/>
    <property type="evidence" value="ECO:0007669"/>
    <property type="project" value="UniProtKB-SubCell"/>
</dbReference>
<evidence type="ECO:0000256" key="11">
    <source>
        <dbReference type="ARBA" id="ARBA00023136"/>
    </source>
</evidence>
<keyword evidence="10" id="KW-0496">Mitochondrion</keyword>
<keyword evidence="17" id="KW-1185">Reference proteome</keyword>
<evidence type="ECO:0000313" key="16">
    <source>
        <dbReference type="EnsemblMetazoa" id="SMAR012749-PA"/>
    </source>
</evidence>
<dbReference type="Proteomes" id="UP000014500">
    <property type="component" value="Unassembled WGS sequence"/>
</dbReference>
<dbReference type="GO" id="GO:0035694">
    <property type="term" value="P:mitochondrial protein catabolic process"/>
    <property type="evidence" value="ECO:0007669"/>
    <property type="project" value="InterPro"/>
</dbReference>
<dbReference type="STRING" id="126957.T1JFY1"/>
<evidence type="ECO:0000256" key="4">
    <source>
        <dbReference type="ARBA" id="ARBA00008233"/>
    </source>
</evidence>
<evidence type="ECO:0000256" key="9">
    <source>
        <dbReference type="ARBA" id="ARBA00023121"/>
    </source>
</evidence>
<dbReference type="PhylomeDB" id="T1JFY1"/>
<dbReference type="OMA" id="RYSAGCQ"/>
<dbReference type="GO" id="GO:0005759">
    <property type="term" value="C:mitochondrial matrix"/>
    <property type="evidence" value="ECO:0007669"/>
    <property type="project" value="UniProtKB-SubCell"/>
</dbReference>
<name>T1JFY1_STRMM</name>
<keyword evidence="9" id="KW-0446">Lipid-binding</keyword>
<evidence type="ECO:0000256" key="10">
    <source>
        <dbReference type="ARBA" id="ARBA00023128"/>
    </source>
</evidence>
<evidence type="ECO:0000256" key="7">
    <source>
        <dbReference type="ARBA" id="ARBA00022787"/>
    </source>
</evidence>
<reference evidence="16" key="2">
    <citation type="submission" date="2015-02" db="UniProtKB">
        <authorList>
            <consortium name="EnsemblMetazoa"/>
        </authorList>
    </citation>
    <scope>IDENTIFICATION</scope>
</reference>
<evidence type="ECO:0000256" key="2">
    <source>
        <dbReference type="ARBA" id="ARBA00004305"/>
    </source>
</evidence>
<comment type="similarity">
    <text evidence="4">Belongs to the MIEAP family.</text>
</comment>
<dbReference type="EMBL" id="JH432191">
    <property type="status" value="NOT_ANNOTATED_CDS"/>
    <property type="molecule type" value="Genomic_DNA"/>
</dbReference>
<keyword evidence="11" id="KW-0472">Membrane</keyword>
<feature type="region of interest" description="Disordered" evidence="14">
    <location>
        <begin position="398"/>
        <end position="418"/>
    </location>
</feature>
<comment type="subcellular location">
    <subcellularLocation>
        <location evidence="3">Cytoplasm</location>
    </subcellularLocation>
    <subcellularLocation>
        <location evidence="2">Mitochondrion matrix</location>
    </subcellularLocation>
    <subcellularLocation>
        <location evidence="1">Mitochondrion outer membrane</location>
    </subcellularLocation>
</comment>
<feature type="compositionally biased region" description="Low complexity" evidence="14">
    <location>
        <begin position="239"/>
        <end position="248"/>
    </location>
</feature>
<keyword evidence="7" id="KW-1000">Mitochondrion outer membrane</keyword>
<accession>T1JFY1</accession>
<dbReference type="InterPro" id="IPR026169">
    <property type="entry name" value="MIEAP"/>
</dbReference>
<evidence type="ECO:0000256" key="3">
    <source>
        <dbReference type="ARBA" id="ARBA00004496"/>
    </source>
</evidence>
<dbReference type="EnsemblMetazoa" id="SMAR012749-RA">
    <property type="protein sequence ID" value="SMAR012749-PA"/>
    <property type="gene ID" value="SMAR012749"/>
</dbReference>
<evidence type="ECO:0000259" key="15">
    <source>
        <dbReference type="Pfam" id="PF16026"/>
    </source>
</evidence>
<keyword evidence="6" id="KW-0963">Cytoplasm</keyword>
<dbReference type="eggNOG" id="ENOG502QWGT">
    <property type="taxonomic scope" value="Eukaryota"/>
</dbReference>
<reference evidence="17" key="1">
    <citation type="submission" date="2011-05" db="EMBL/GenBank/DDBJ databases">
        <authorList>
            <person name="Richards S.R."/>
            <person name="Qu J."/>
            <person name="Jiang H."/>
            <person name="Jhangiani S.N."/>
            <person name="Agravi P."/>
            <person name="Goodspeed R."/>
            <person name="Gross S."/>
            <person name="Mandapat C."/>
            <person name="Jackson L."/>
            <person name="Mathew T."/>
            <person name="Pu L."/>
            <person name="Thornton R."/>
            <person name="Saada N."/>
            <person name="Wilczek-Boney K.B."/>
            <person name="Lee S."/>
            <person name="Kovar C."/>
            <person name="Wu Y."/>
            <person name="Scherer S.E."/>
            <person name="Worley K.C."/>
            <person name="Muzny D.M."/>
            <person name="Gibbs R."/>
        </authorList>
    </citation>
    <scope>NUCLEOTIDE SEQUENCE</scope>
    <source>
        <strain evidence="17">Brora</strain>
    </source>
</reference>
<protein>
    <recommendedName>
        <fullName evidence="5">Mitochondria-eating protein</fullName>
    </recommendedName>
    <alternativeName>
        <fullName evidence="12">Spermatogenesis-associated protein 18</fullName>
    </alternativeName>
</protein>
<evidence type="ECO:0000256" key="13">
    <source>
        <dbReference type="SAM" id="Coils"/>
    </source>
</evidence>
<proteinExistence type="inferred from homology"/>
<dbReference type="PANTHER" id="PTHR21771:SF1">
    <property type="entry name" value="MITOCHONDRIA-EATING PROTEIN"/>
    <property type="match status" value="1"/>
</dbReference>
<evidence type="ECO:0000256" key="5">
    <source>
        <dbReference type="ARBA" id="ARBA00019863"/>
    </source>
</evidence>
<feature type="domain" description="Mitochondria-eating protein C-terminal" evidence="15">
    <location>
        <begin position="497"/>
        <end position="698"/>
    </location>
</feature>
<evidence type="ECO:0000256" key="8">
    <source>
        <dbReference type="ARBA" id="ARBA00023054"/>
    </source>
</evidence>
<feature type="coiled-coil region" evidence="13">
    <location>
        <begin position="432"/>
        <end position="484"/>
    </location>
</feature>
<dbReference type="Pfam" id="PF16026">
    <property type="entry name" value="MIEAP"/>
    <property type="match status" value="1"/>
</dbReference>
<evidence type="ECO:0000313" key="17">
    <source>
        <dbReference type="Proteomes" id="UP000014500"/>
    </source>
</evidence>
<evidence type="ECO:0000256" key="6">
    <source>
        <dbReference type="ARBA" id="ARBA00022490"/>
    </source>
</evidence>
<dbReference type="HOGENOM" id="CLU_019071_0_0_1"/>
<dbReference type="GO" id="GO:0008289">
    <property type="term" value="F:lipid binding"/>
    <property type="evidence" value="ECO:0007669"/>
    <property type="project" value="UniProtKB-KW"/>
</dbReference>
<dbReference type="InterPro" id="IPR031981">
    <property type="entry name" value="MIEAP_C"/>
</dbReference>
<keyword evidence="8 13" id="KW-0175">Coiled coil</keyword>
<dbReference type="AlphaFoldDB" id="T1JFY1"/>
<organism evidence="16 17">
    <name type="scientific">Strigamia maritima</name>
    <name type="common">European centipede</name>
    <name type="synonym">Geophilus maritimus</name>
    <dbReference type="NCBI Taxonomy" id="126957"/>
    <lineage>
        <taxon>Eukaryota</taxon>
        <taxon>Metazoa</taxon>
        <taxon>Ecdysozoa</taxon>
        <taxon>Arthropoda</taxon>
        <taxon>Myriapoda</taxon>
        <taxon>Chilopoda</taxon>
        <taxon>Pleurostigmophora</taxon>
        <taxon>Geophilomorpha</taxon>
        <taxon>Linotaeniidae</taxon>
        <taxon>Strigamia</taxon>
    </lineage>
</organism>
<evidence type="ECO:0000256" key="12">
    <source>
        <dbReference type="ARBA" id="ARBA00032687"/>
    </source>
</evidence>
<dbReference type="GO" id="GO:0035695">
    <property type="term" value="P:mitophagy by internal vacuole formation"/>
    <property type="evidence" value="ECO:0007669"/>
    <property type="project" value="TreeGrafter"/>
</dbReference>
<evidence type="ECO:0000256" key="1">
    <source>
        <dbReference type="ARBA" id="ARBA00004294"/>
    </source>
</evidence>
<dbReference type="PANTHER" id="PTHR21771">
    <property type="entry name" value="MITOCHONDRIA-EATING PROTEIN-RELATED"/>
    <property type="match status" value="1"/>
</dbReference>
<feature type="region of interest" description="Disordered" evidence="14">
    <location>
        <begin position="238"/>
        <end position="261"/>
    </location>
</feature>
<evidence type="ECO:0000256" key="14">
    <source>
        <dbReference type="SAM" id="MobiDB-lite"/>
    </source>
</evidence>